<dbReference type="EMBL" id="JACEIK010004749">
    <property type="protein sequence ID" value="MCD9646309.1"/>
    <property type="molecule type" value="Genomic_DNA"/>
</dbReference>
<organism evidence="1 2">
    <name type="scientific">Datura stramonium</name>
    <name type="common">Jimsonweed</name>
    <name type="synonym">Common thornapple</name>
    <dbReference type="NCBI Taxonomy" id="4076"/>
    <lineage>
        <taxon>Eukaryota</taxon>
        <taxon>Viridiplantae</taxon>
        <taxon>Streptophyta</taxon>
        <taxon>Embryophyta</taxon>
        <taxon>Tracheophyta</taxon>
        <taxon>Spermatophyta</taxon>
        <taxon>Magnoliopsida</taxon>
        <taxon>eudicotyledons</taxon>
        <taxon>Gunneridae</taxon>
        <taxon>Pentapetalae</taxon>
        <taxon>asterids</taxon>
        <taxon>lamiids</taxon>
        <taxon>Solanales</taxon>
        <taxon>Solanaceae</taxon>
        <taxon>Solanoideae</taxon>
        <taxon>Datureae</taxon>
        <taxon>Datura</taxon>
    </lineage>
</organism>
<sequence length="161" mass="18097">MRISSYLLRGRQTRSIIISTLLEKIFKQNLQRRKIDDVDLLKPLRIKATSFSNSLRLFEDSAENCVIHLHKVCHIIVTGADSLTLGSSECHEGMALMPQDKAWALSLAHGTGGWGSFLDMFKFRLWLSLGACVEIGSCVPKFEAICTKGQTKSLEMFEHLI</sequence>
<evidence type="ECO:0000313" key="2">
    <source>
        <dbReference type="Proteomes" id="UP000823775"/>
    </source>
</evidence>
<accession>A0ABS8VHW4</accession>
<gene>
    <name evidence="1" type="ORF">HAX54_036040</name>
</gene>
<proteinExistence type="predicted"/>
<reference evidence="1 2" key="1">
    <citation type="journal article" date="2021" name="BMC Genomics">
        <title>Datura genome reveals duplications of psychoactive alkaloid biosynthetic genes and high mutation rate following tissue culture.</title>
        <authorList>
            <person name="Rajewski A."/>
            <person name="Carter-House D."/>
            <person name="Stajich J."/>
            <person name="Litt A."/>
        </authorList>
    </citation>
    <scope>NUCLEOTIDE SEQUENCE [LARGE SCALE GENOMIC DNA]</scope>
    <source>
        <strain evidence="1">AR-01</strain>
    </source>
</reference>
<comment type="caution">
    <text evidence="1">The sequence shown here is derived from an EMBL/GenBank/DDBJ whole genome shotgun (WGS) entry which is preliminary data.</text>
</comment>
<evidence type="ECO:0000313" key="1">
    <source>
        <dbReference type="EMBL" id="MCD9646309.1"/>
    </source>
</evidence>
<protein>
    <submittedName>
        <fullName evidence="1">Uncharacterized protein</fullName>
    </submittedName>
</protein>
<name>A0ABS8VHW4_DATST</name>
<dbReference type="Proteomes" id="UP000823775">
    <property type="component" value="Unassembled WGS sequence"/>
</dbReference>
<keyword evidence="2" id="KW-1185">Reference proteome</keyword>